<protein>
    <submittedName>
        <fullName evidence="2">Uncharacterized protein</fullName>
    </submittedName>
</protein>
<feature type="compositionally biased region" description="Basic and acidic residues" evidence="1">
    <location>
        <begin position="20"/>
        <end position="39"/>
    </location>
</feature>
<name>A0AAX4I8L2_9PEZI</name>
<dbReference type="RefSeq" id="XP_062776544.1">
    <property type="nucleotide sequence ID" value="XM_062920493.1"/>
</dbReference>
<feature type="region of interest" description="Disordered" evidence="1">
    <location>
        <begin position="19"/>
        <end position="41"/>
    </location>
</feature>
<dbReference type="EMBL" id="CP137307">
    <property type="protein sequence ID" value="WQF79320.1"/>
    <property type="molecule type" value="Genomic_DNA"/>
</dbReference>
<gene>
    <name evidence="2" type="ORF">CDEST_04334</name>
</gene>
<keyword evidence="3" id="KW-1185">Reference proteome</keyword>
<feature type="compositionally biased region" description="Polar residues" evidence="1">
    <location>
        <begin position="103"/>
        <end position="113"/>
    </location>
</feature>
<reference evidence="3" key="1">
    <citation type="journal article" date="2023" name="bioRxiv">
        <title>Complete genome of the Medicago anthracnose fungus, Colletotrichum destructivum, reveals a mini-chromosome-like region within a core chromosome.</title>
        <authorList>
            <person name="Lapalu N."/>
            <person name="Simon A."/>
            <person name="Lu A."/>
            <person name="Plaumann P.-L."/>
            <person name="Amselem J."/>
            <person name="Pigne S."/>
            <person name="Auger A."/>
            <person name="Koch C."/>
            <person name="Dallery J.-F."/>
            <person name="O'Connell R.J."/>
        </authorList>
    </citation>
    <scope>NUCLEOTIDE SEQUENCE [LARGE SCALE GENOMIC DNA]</scope>
    <source>
        <strain evidence="3">CBS 520.97</strain>
    </source>
</reference>
<accession>A0AAX4I8L2</accession>
<dbReference type="Proteomes" id="UP001322277">
    <property type="component" value="Chromosome 3"/>
</dbReference>
<evidence type="ECO:0000256" key="1">
    <source>
        <dbReference type="SAM" id="MobiDB-lite"/>
    </source>
</evidence>
<organism evidence="2 3">
    <name type="scientific">Colletotrichum destructivum</name>
    <dbReference type="NCBI Taxonomy" id="34406"/>
    <lineage>
        <taxon>Eukaryota</taxon>
        <taxon>Fungi</taxon>
        <taxon>Dikarya</taxon>
        <taxon>Ascomycota</taxon>
        <taxon>Pezizomycotina</taxon>
        <taxon>Sordariomycetes</taxon>
        <taxon>Hypocreomycetidae</taxon>
        <taxon>Glomerellales</taxon>
        <taxon>Glomerellaceae</taxon>
        <taxon>Colletotrichum</taxon>
        <taxon>Colletotrichum destructivum species complex</taxon>
    </lineage>
</organism>
<dbReference type="AlphaFoldDB" id="A0AAX4I8L2"/>
<sequence length="129" mass="14584">MTDIPALSRRLSRFLVSGSDSRDDVQQLARQREDRDGAKMRRGMFIEPTNGREGDLQSRLAVSLKWTSIHAPRWVFSGELTAVWSTNDDLGRCGRRDGAVFGSHSSPFSSYLAKQTERQREMPSQAQPE</sequence>
<evidence type="ECO:0000313" key="3">
    <source>
        <dbReference type="Proteomes" id="UP001322277"/>
    </source>
</evidence>
<feature type="region of interest" description="Disordered" evidence="1">
    <location>
        <begin position="102"/>
        <end position="129"/>
    </location>
</feature>
<dbReference type="GeneID" id="87940837"/>
<proteinExistence type="predicted"/>
<evidence type="ECO:0000313" key="2">
    <source>
        <dbReference type="EMBL" id="WQF79320.1"/>
    </source>
</evidence>
<dbReference type="KEGG" id="cdet:87940837"/>